<dbReference type="InterPro" id="IPR054465">
    <property type="entry name" value="Integrase_p58-like_C"/>
</dbReference>
<dbReference type="Pfam" id="PF22938">
    <property type="entry name" value="Integrase_p58_C"/>
    <property type="match status" value="1"/>
</dbReference>
<sequence>MSGPDEELPEETTSYVKSLQERVTEVHHQVRGTLEFSGEVMKLNYYVKAGQVCYKDGDKIWLYNPLQKKGHSPQLHIPWEGPYTVVERLSDVTYRIIGRRKAQPKVVHVNRLWQYHEPGQYT</sequence>
<feature type="domain" description="Integrase p58-like C-terminal" evidence="1">
    <location>
        <begin position="81"/>
        <end position="113"/>
    </location>
</feature>
<gene>
    <name evidence="2" type="ORF">Hamer_G003421</name>
</gene>
<accession>A0A8J5MU83</accession>
<keyword evidence="3" id="KW-1185">Reference proteome</keyword>
<evidence type="ECO:0000313" key="2">
    <source>
        <dbReference type="EMBL" id="KAG7164273.1"/>
    </source>
</evidence>
<comment type="caution">
    <text evidence="2">The sequence shown here is derived from an EMBL/GenBank/DDBJ whole genome shotgun (WGS) entry which is preliminary data.</text>
</comment>
<protein>
    <recommendedName>
        <fullName evidence="1">Integrase p58-like C-terminal domain-containing protein</fullName>
    </recommendedName>
</protein>
<proteinExistence type="predicted"/>
<evidence type="ECO:0000313" key="3">
    <source>
        <dbReference type="Proteomes" id="UP000747542"/>
    </source>
</evidence>
<dbReference type="EMBL" id="JAHLQT010025476">
    <property type="protein sequence ID" value="KAG7164273.1"/>
    <property type="molecule type" value="Genomic_DNA"/>
</dbReference>
<name>A0A8J5MU83_HOMAM</name>
<reference evidence="2" key="1">
    <citation type="journal article" date="2021" name="Sci. Adv.">
        <title>The American lobster genome reveals insights on longevity, neural, and immune adaptations.</title>
        <authorList>
            <person name="Polinski J.M."/>
            <person name="Zimin A.V."/>
            <person name="Clark K.F."/>
            <person name="Kohn A.B."/>
            <person name="Sadowski N."/>
            <person name="Timp W."/>
            <person name="Ptitsyn A."/>
            <person name="Khanna P."/>
            <person name="Romanova D.Y."/>
            <person name="Williams P."/>
            <person name="Greenwood S.J."/>
            <person name="Moroz L.L."/>
            <person name="Walt D.R."/>
            <person name="Bodnar A.G."/>
        </authorList>
    </citation>
    <scope>NUCLEOTIDE SEQUENCE</scope>
    <source>
        <strain evidence="2">GMGI-L3</strain>
    </source>
</reference>
<dbReference type="Proteomes" id="UP000747542">
    <property type="component" value="Unassembled WGS sequence"/>
</dbReference>
<dbReference type="AlphaFoldDB" id="A0A8J5MU83"/>
<organism evidence="2 3">
    <name type="scientific">Homarus americanus</name>
    <name type="common">American lobster</name>
    <dbReference type="NCBI Taxonomy" id="6706"/>
    <lineage>
        <taxon>Eukaryota</taxon>
        <taxon>Metazoa</taxon>
        <taxon>Ecdysozoa</taxon>
        <taxon>Arthropoda</taxon>
        <taxon>Crustacea</taxon>
        <taxon>Multicrustacea</taxon>
        <taxon>Malacostraca</taxon>
        <taxon>Eumalacostraca</taxon>
        <taxon>Eucarida</taxon>
        <taxon>Decapoda</taxon>
        <taxon>Pleocyemata</taxon>
        <taxon>Astacidea</taxon>
        <taxon>Nephropoidea</taxon>
        <taxon>Nephropidae</taxon>
        <taxon>Homarus</taxon>
    </lineage>
</organism>
<evidence type="ECO:0000259" key="1">
    <source>
        <dbReference type="Pfam" id="PF22938"/>
    </source>
</evidence>